<protein>
    <recommendedName>
        <fullName evidence="1">Reverse transcriptase Ty1/copia-type domain-containing protein</fullName>
    </recommendedName>
</protein>
<dbReference type="InterPro" id="IPR013103">
    <property type="entry name" value="RVT_2"/>
</dbReference>
<dbReference type="Proteomes" id="UP001054252">
    <property type="component" value="Unassembled WGS sequence"/>
</dbReference>
<keyword evidence="3" id="KW-1185">Reference proteome</keyword>
<comment type="caution">
    <text evidence="2">The sequence shown here is derived from an EMBL/GenBank/DDBJ whole genome shotgun (WGS) entry which is preliminary data.</text>
</comment>
<dbReference type="AlphaFoldDB" id="A0AAV5INI1"/>
<reference evidence="2 3" key="1">
    <citation type="journal article" date="2021" name="Commun. Biol.">
        <title>The genome of Shorea leprosula (Dipterocarpaceae) highlights the ecological relevance of drought in aseasonal tropical rainforests.</title>
        <authorList>
            <person name="Ng K.K.S."/>
            <person name="Kobayashi M.J."/>
            <person name="Fawcett J.A."/>
            <person name="Hatakeyama M."/>
            <person name="Paape T."/>
            <person name="Ng C.H."/>
            <person name="Ang C.C."/>
            <person name="Tnah L.H."/>
            <person name="Lee C.T."/>
            <person name="Nishiyama T."/>
            <person name="Sese J."/>
            <person name="O'Brien M.J."/>
            <person name="Copetti D."/>
            <person name="Mohd Noor M.I."/>
            <person name="Ong R.C."/>
            <person name="Putra M."/>
            <person name="Sireger I.Z."/>
            <person name="Indrioko S."/>
            <person name="Kosugi Y."/>
            <person name="Izuno A."/>
            <person name="Isagi Y."/>
            <person name="Lee S.L."/>
            <person name="Shimizu K.K."/>
        </authorList>
    </citation>
    <scope>NUCLEOTIDE SEQUENCE [LARGE SCALE GENOMIC DNA]</scope>
    <source>
        <strain evidence="2">214</strain>
    </source>
</reference>
<evidence type="ECO:0000313" key="2">
    <source>
        <dbReference type="EMBL" id="GKU99467.1"/>
    </source>
</evidence>
<organism evidence="2 3">
    <name type="scientific">Rubroshorea leprosula</name>
    <dbReference type="NCBI Taxonomy" id="152421"/>
    <lineage>
        <taxon>Eukaryota</taxon>
        <taxon>Viridiplantae</taxon>
        <taxon>Streptophyta</taxon>
        <taxon>Embryophyta</taxon>
        <taxon>Tracheophyta</taxon>
        <taxon>Spermatophyta</taxon>
        <taxon>Magnoliopsida</taxon>
        <taxon>eudicotyledons</taxon>
        <taxon>Gunneridae</taxon>
        <taxon>Pentapetalae</taxon>
        <taxon>rosids</taxon>
        <taxon>malvids</taxon>
        <taxon>Malvales</taxon>
        <taxon>Dipterocarpaceae</taxon>
        <taxon>Rubroshorea</taxon>
    </lineage>
</organism>
<accession>A0AAV5INI1</accession>
<sequence>MLKKVLHGMKQAPRAWYSRIDGYLLEQGFNKIENKPTLYVKVSNGDTQLCHCMLMICS</sequence>
<dbReference type="Pfam" id="PF07727">
    <property type="entry name" value="RVT_2"/>
    <property type="match status" value="1"/>
</dbReference>
<feature type="domain" description="Reverse transcriptase Ty1/copia-type" evidence="1">
    <location>
        <begin position="2"/>
        <end position="47"/>
    </location>
</feature>
<evidence type="ECO:0000313" key="3">
    <source>
        <dbReference type="Proteomes" id="UP001054252"/>
    </source>
</evidence>
<proteinExistence type="predicted"/>
<gene>
    <name evidence="2" type="ORF">SLEP1_g12317</name>
</gene>
<dbReference type="EMBL" id="BPVZ01000014">
    <property type="protein sequence ID" value="GKU99467.1"/>
    <property type="molecule type" value="Genomic_DNA"/>
</dbReference>
<name>A0AAV5INI1_9ROSI</name>
<evidence type="ECO:0000259" key="1">
    <source>
        <dbReference type="Pfam" id="PF07727"/>
    </source>
</evidence>